<name>A0ABV4S1J2_9BACI</name>
<organism evidence="1 2">
    <name type="scientific">Bacillus mobilis</name>
    <dbReference type="NCBI Taxonomy" id="2026190"/>
    <lineage>
        <taxon>Bacteria</taxon>
        <taxon>Bacillati</taxon>
        <taxon>Bacillota</taxon>
        <taxon>Bacilli</taxon>
        <taxon>Bacillales</taxon>
        <taxon>Bacillaceae</taxon>
        <taxon>Bacillus</taxon>
        <taxon>Bacillus cereus group</taxon>
    </lineage>
</organism>
<dbReference type="Proteomes" id="UP001571110">
    <property type="component" value="Unassembled WGS sequence"/>
</dbReference>
<accession>A0ABV4S1J2</accession>
<reference evidence="1 2" key="1">
    <citation type="submission" date="2024-06" db="EMBL/GenBank/DDBJ databases">
        <title>Genetic profile and toxigenic potential of Bacillus cereus isolates from a Norwegian ice cream production plant,.</title>
        <authorList>
            <person name="Lindback T."/>
            <person name="Llarena A.-K."/>
            <person name="O'Sullivan K."/>
            <person name="Monshaugen M."/>
            <person name="Holmemo C.W."/>
            <person name="Aspholm M."/>
        </authorList>
    </citation>
    <scope>NUCLEOTIDE SEQUENCE [LARGE SCALE GENOMIC DNA]</scope>
    <source>
        <strain evidence="1 2">NVH-YM330</strain>
    </source>
</reference>
<evidence type="ECO:0000313" key="1">
    <source>
        <dbReference type="EMBL" id="MFA2795226.1"/>
    </source>
</evidence>
<proteinExistence type="predicted"/>
<gene>
    <name evidence="1" type="ORF">AB1I70_28550</name>
</gene>
<keyword evidence="2" id="KW-1185">Reference proteome</keyword>
<comment type="caution">
    <text evidence="1">The sequence shown here is derived from an EMBL/GenBank/DDBJ whole genome shotgun (WGS) entry which is preliminary data.</text>
</comment>
<sequence>MVMVTETKQYRMLVDALQQYEGDTIRIIITQGSNTTSFEMSEILFQEIKNHSQMGNRFWIQGHYRSTLSLNIDDIIKVHHSYFIEEDQWRKDGYEIHLKTGEKIEIDILD</sequence>
<dbReference type="RefSeq" id="WP_372470163.1">
    <property type="nucleotide sequence ID" value="NZ_JBFDTS010000013.1"/>
</dbReference>
<dbReference type="EMBL" id="JBFDTY010000017">
    <property type="protein sequence ID" value="MFA2795226.1"/>
    <property type="molecule type" value="Genomic_DNA"/>
</dbReference>
<protein>
    <submittedName>
        <fullName evidence="1">Uncharacterized protein</fullName>
    </submittedName>
</protein>
<evidence type="ECO:0000313" key="2">
    <source>
        <dbReference type="Proteomes" id="UP001571110"/>
    </source>
</evidence>